<dbReference type="PANTHER" id="PTHR23167:SF84">
    <property type="entry name" value="ALPHA ACTININ 3-RELATED"/>
    <property type="match status" value="1"/>
</dbReference>
<dbReference type="PROSITE" id="PS51848">
    <property type="entry name" value="BMERB"/>
    <property type="match status" value="1"/>
</dbReference>
<feature type="compositionally biased region" description="Polar residues" evidence="1">
    <location>
        <begin position="96"/>
        <end position="117"/>
    </location>
</feature>
<protein>
    <recommendedName>
        <fullName evidence="2">BMERB domain-containing protein</fullName>
    </recommendedName>
</protein>
<feature type="compositionally biased region" description="Basic residues" evidence="1">
    <location>
        <begin position="314"/>
        <end position="328"/>
    </location>
</feature>
<evidence type="ECO:0000313" key="4">
    <source>
        <dbReference type="Proteomes" id="UP001516400"/>
    </source>
</evidence>
<feature type="domain" description="BMERB" evidence="2">
    <location>
        <begin position="131"/>
        <end position="291"/>
    </location>
</feature>
<name>A0ABD2MU69_9CUCU</name>
<proteinExistence type="predicted"/>
<sequence>MSIFYQDANESPMSSITSSPSQSVCHSPKSTPKNRKMKRAPPPPTSTPLDTKKSEGDGELALLSQIETGTDVSKPLQFRIGSEENLKSAKDEMNRNRQSASNLPLNDMPSSLPNKSTYGKWKRRKGQAPSRPIPQKRFVQSLPIEKIKHELDLIEIQQSGLEKQGVTLEKLIRERSEGPGANEDETLAPEVEDMVIQLFEIVNEKNELFRKQTELMYLRRQHRLEMEYAELEYQIRCLMLQPEANKTDSEKSKEEELTARLLENVERRNEIVDCLEMNRRREIDEDTSISDQMSMFSLQRNESTPASEELSKKEKNKSKKNKEKKSKKNKMDADKDIDESETQTVKIRRKRKIQYILK</sequence>
<evidence type="ECO:0000256" key="1">
    <source>
        <dbReference type="SAM" id="MobiDB-lite"/>
    </source>
</evidence>
<dbReference type="Pfam" id="PF12130">
    <property type="entry name" value="bMERB_dom"/>
    <property type="match status" value="1"/>
</dbReference>
<comment type="caution">
    <text evidence="3">The sequence shown here is derived from an EMBL/GenBank/DDBJ whole genome shotgun (WGS) entry which is preliminary data.</text>
</comment>
<dbReference type="Proteomes" id="UP001516400">
    <property type="component" value="Unassembled WGS sequence"/>
</dbReference>
<accession>A0ABD2MU69</accession>
<feature type="region of interest" description="Disordered" evidence="1">
    <location>
        <begin position="283"/>
        <end position="345"/>
    </location>
</feature>
<gene>
    <name evidence="3" type="ORF">HHI36_009005</name>
</gene>
<dbReference type="SMART" id="SM01203">
    <property type="entry name" value="DUF3585"/>
    <property type="match status" value="1"/>
</dbReference>
<feature type="compositionally biased region" description="Low complexity" evidence="1">
    <location>
        <begin position="11"/>
        <end position="23"/>
    </location>
</feature>
<feature type="region of interest" description="Disordered" evidence="1">
    <location>
        <begin position="1"/>
        <end position="59"/>
    </location>
</feature>
<feature type="region of interest" description="Disordered" evidence="1">
    <location>
        <begin position="83"/>
        <end position="132"/>
    </location>
</feature>
<dbReference type="EMBL" id="JABFTP020000021">
    <property type="protein sequence ID" value="KAL3269949.1"/>
    <property type="molecule type" value="Genomic_DNA"/>
</dbReference>
<evidence type="ECO:0000259" key="2">
    <source>
        <dbReference type="PROSITE" id="PS51848"/>
    </source>
</evidence>
<feature type="compositionally biased region" description="Polar residues" evidence="1">
    <location>
        <begin position="289"/>
        <end position="306"/>
    </location>
</feature>
<keyword evidence="4" id="KW-1185">Reference proteome</keyword>
<evidence type="ECO:0000313" key="3">
    <source>
        <dbReference type="EMBL" id="KAL3269949.1"/>
    </source>
</evidence>
<feature type="compositionally biased region" description="Basic and acidic residues" evidence="1">
    <location>
        <begin position="83"/>
        <end position="95"/>
    </location>
</feature>
<dbReference type="AlphaFoldDB" id="A0ABD2MU69"/>
<dbReference type="InterPro" id="IPR022735">
    <property type="entry name" value="bMERB_dom"/>
</dbReference>
<organism evidence="3 4">
    <name type="scientific">Cryptolaemus montrouzieri</name>
    <dbReference type="NCBI Taxonomy" id="559131"/>
    <lineage>
        <taxon>Eukaryota</taxon>
        <taxon>Metazoa</taxon>
        <taxon>Ecdysozoa</taxon>
        <taxon>Arthropoda</taxon>
        <taxon>Hexapoda</taxon>
        <taxon>Insecta</taxon>
        <taxon>Pterygota</taxon>
        <taxon>Neoptera</taxon>
        <taxon>Endopterygota</taxon>
        <taxon>Coleoptera</taxon>
        <taxon>Polyphaga</taxon>
        <taxon>Cucujiformia</taxon>
        <taxon>Coccinelloidea</taxon>
        <taxon>Coccinellidae</taxon>
        <taxon>Scymninae</taxon>
        <taxon>Scymnini</taxon>
        <taxon>Cryptolaemus</taxon>
    </lineage>
</organism>
<dbReference type="InterPro" id="IPR050540">
    <property type="entry name" value="F-actin_Monoox_Mical"/>
</dbReference>
<dbReference type="PANTHER" id="PTHR23167">
    <property type="entry name" value="CALPONIN HOMOLOGY DOMAIN-CONTAINING PROTEIN DDB_G0272472-RELATED"/>
    <property type="match status" value="1"/>
</dbReference>
<reference evidence="3 4" key="1">
    <citation type="journal article" date="2021" name="BMC Biol.">
        <title>Horizontally acquired antibacterial genes associated with adaptive radiation of ladybird beetles.</title>
        <authorList>
            <person name="Li H.S."/>
            <person name="Tang X.F."/>
            <person name="Huang Y.H."/>
            <person name="Xu Z.Y."/>
            <person name="Chen M.L."/>
            <person name="Du X.Y."/>
            <person name="Qiu B.Y."/>
            <person name="Chen P.T."/>
            <person name="Zhang W."/>
            <person name="Slipinski A."/>
            <person name="Escalona H.E."/>
            <person name="Waterhouse R.M."/>
            <person name="Zwick A."/>
            <person name="Pang H."/>
        </authorList>
    </citation>
    <scope>NUCLEOTIDE SEQUENCE [LARGE SCALE GENOMIC DNA]</scope>
    <source>
        <strain evidence="3">SYSU2018</strain>
    </source>
</reference>